<comment type="subcellular location">
    <subcellularLocation>
        <location evidence="8">Cytoplasm</location>
    </subcellularLocation>
</comment>
<evidence type="ECO:0000256" key="6">
    <source>
        <dbReference type="ARBA" id="ARBA00022777"/>
    </source>
</evidence>
<name>A0A0A5GJ09_9BACI</name>
<keyword evidence="2 8" id="KW-0028">Amino-acid biosynthesis</keyword>
<feature type="binding site" evidence="8">
    <location>
        <begin position="192"/>
        <end position="193"/>
    </location>
    <ligand>
        <name>ATP</name>
        <dbReference type="ChEBI" id="CHEBI:30616"/>
    </ligand>
</feature>
<comment type="catalytic activity">
    <reaction evidence="8">
        <text>L-glutamate + ATP = L-glutamyl 5-phosphate + ADP</text>
        <dbReference type="Rhea" id="RHEA:14877"/>
        <dbReference type="ChEBI" id="CHEBI:29985"/>
        <dbReference type="ChEBI" id="CHEBI:30616"/>
        <dbReference type="ChEBI" id="CHEBI:58274"/>
        <dbReference type="ChEBI" id="CHEBI:456216"/>
        <dbReference type="EC" id="2.7.2.11"/>
    </reaction>
</comment>
<feature type="binding site" evidence="8">
    <location>
        <position position="172"/>
    </location>
    <ligand>
        <name>substrate</name>
    </ligand>
</feature>
<evidence type="ECO:0000256" key="8">
    <source>
        <dbReference type="HAMAP-Rule" id="MF_00456"/>
    </source>
</evidence>
<dbReference type="SMART" id="SM00359">
    <property type="entry name" value="PUA"/>
    <property type="match status" value="1"/>
</dbReference>
<dbReference type="Proteomes" id="UP000030528">
    <property type="component" value="Unassembled WGS sequence"/>
</dbReference>
<dbReference type="SUPFAM" id="SSF88697">
    <property type="entry name" value="PUA domain-like"/>
    <property type="match status" value="1"/>
</dbReference>
<dbReference type="GO" id="GO:0004349">
    <property type="term" value="F:glutamate 5-kinase activity"/>
    <property type="evidence" value="ECO:0007669"/>
    <property type="project" value="UniProtKB-UniRule"/>
</dbReference>
<keyword evidence="5 8" id="KW-0547">Nucleotide-binding</keyword>
<keyword evidence="6 8" id="KW-0418">Kinase</keyword>
<feature type="binding site" evidence="8">
    <location>
        <position position="73"/>
    </location>
    <ligand>
        <name>substrate</name>
    </ligand>
</feature>
<dbReference type="InterPro" id="IPR015947">
    <property type="entry name" value="PUA-like_sf"/>
</dbReference>
<evidence type="ECO:0000256" key="5">
    <source>
        <dbReference type="ARBA" id="ARBA00022741"/>
    </source>
</evidence>
<dbReference type="Gene3D" id="3.40.1160.10">
    <property type="entry name" value="Acetylglutamate kinase-like"/>
    <property type="match status" value="1"/>
</dbReference>
<dbReference type="Pfam" id="PF00696">
    <property type="entry name" value="AA_kinase"/>
    <property type="match status" value="1"/>
</dbReference>
<comment type="similarity">
    <text evidence="8">Belongs to the glutamate 5-kinase family.</text>
</comment>
<keyword evidence="3 8" id="KW-0641">Proline biosynthesis</keyword>
<comment type="caution">
    <text evidence="10">The sequence shown here is derived from an EMBL/GenBank/DDBJ whole genome shotgun (WGS) entry which is preliminary data.</text>
</comment>
<dbReference type="PROSITE" id="PS00902">
    <property type="entry name" value="GLUTAMATE_5_KINASE"/>
    <property type="match status" value="1"/>
</dbReference>
<dbReference type="EC" id="2.7.2.11" evidence="8"/>
<dbReference type="InterPro" id="IPR001057">
    <property type="entry name" value="Glu/AcGlu_kinase"/>
</dbReference>
<feature type="domain" description="PUA" evidence="9">
    <location>
        <begin position="307"/>
        <end position="374"/>
    </location>
</feature>
<dbReference type="InterPro" id="IPR001048">
    <property type="entry name" value="Asp/Glu/Uridylate_kinase"/>
</dbReference>
<dbReference type="InterPro" id="IPR036393">
    <property type="entry name" value="AceGlu_kinase-like_sf"/>
</dbReference>
<evidence type="ECO:0000256" key="4">
    <source>
        <dbReference type="ARBA" id="ARBA00022679"/>
    </source>
</evidence>
<dbReference type="InterPro" id="IPR036974">
    <property type="entry name" value="PUA_sf"/>
</dbReference>
<dbReference type="PIRSF" id="PIRSF000729">
    <property type="entry name" value="GK"/>
    <property type="match status" value="1"/>
</dbReference>
<evidence type="ECO:0000313" key="10">
    <source>
        <dbReference type="EMBL" id="KGX91130.1"/>
    </source>
</evidence>
<dbReference type="Pfam" id="PF01472">
    <property type="entry name" value="PUA"/>
    <property type="match status" value="1"/>
</dbReference>
<reference evidence="10 11" key="1">
    <citation type="submission" date="2013-08" db="EMBL/GenBank/DDBJ databases">
        <authorList>
            <person name="Huang J."/>
            <person name="Wang G."/>
        </authorList>
    </citation>
    <scope>NUCLEOTIDE SEQUENCE [LARGE SCALE GENOMIC DNA]</scope>
    <source>
        <strain evidence="10 11">JSM 076056</strain>
    </source>
</reference>
<protein>
    <recommendedName>
        <fullName evidence="8">Glutamate 5-kinase</fullName>
        <ecNumber evidence="8">2.7.2.11</ecNumber>
    </recommendedName>
    <alternativeName>
        <fullName evidence="8">Gamma-glutamyl kinase</fullName>
        <shortName evidence="8">GK</shortName>
    </alternativeName>
</protein>
<evidence type="ECO:0000313" key="11">
    <source>
        <dbReference type="Proteomes" id="UP000030528"/>
    </source>
</evidence>
<dbReference type="eggNOG" id="COG0263">
    <property type="taxonomic scope" value="Bacteria"/>
</dbReference>
<dbReference type="GO" id="GO:0005829">
    <property type="term" value="C:cytosol"/>
    <property type="evidence" value="ECO:0007669"/>
    <property type="project" value="TreeGrafter"/>
</dbReference>
<proteinExistence type="inferred from homology"/>
<dbReference type="InterPro" id="IPR019797">
    <property type="entry name" value="Glutamate_5-kinase_CS"/>
</dbReference>
<dbReference type="NCBIfam" id="TIGR01027">
    <property type="entry name" value="proB"/>
    <property type="match status" value="1"/>
</dbReference>
<dbReference type="CDD" id="cd21157">
    <property type="entry name" value="PUA_G5K"/>
    <property type="match status" value="1"/>
</dbReference>
<comment type="function">
    <text evidence="8">Catalyzes the transfer of a phosphate group to glutamate to form L-glutamate 5-phosphate.</text>
</comment>
<comment type="pathway">
    <text evidence="8">Amino-acid biosynthesis; L-proline biosynthesis; L-glutamate 5-semialdehyde from L-glutamate: step 1/2.</text>
</comment>
<gene>
    <name evidence="8" type="primary">proB</name>
    <name evidence="10" type="ORF">N781_05440</name>
</gene>
<dbReference type="HAMAP" id="MF_00456">
    <property type="entry name" value="ProB"/>
    <property type="match status" value="1"/>
</dbReference>
<dbReference type="CDD" id="cd04242">
    <property type="entry name" value="AAK_G5K_ProB"/>
    <property type="match status" value="1"/>
</dbReference>
<keyword evidence="1 8" id="KW-0963">Cytoplasm</keyword>
<keyword evidence="7 8" id="KW-0067">ATP-binding</keyword>
<dbReference type="PANTHER" id="PTHR43654">
    <property type="entry name" value="GLUTAMATE 5-KINASE"/>
    <property type="match status" value="1"/>
</dbReference>
<evidence type="ECO:0000256" key="1">
    <source>
        <dbReference type="ARBA" id="ARBA00022490"/>
    </source>
</evidence>
<dbReference type="GO" id="GO:0005524">
    <property type="term" value="F:ATP binding"/>
    <property type="evidence" value="ECO:0007669"/>
    <property type="project" value="UniProtKB-KW"/>
</dbReference>
<dbReference type="InterPro" id="IPR041739">
    <property type="entry name" value="G5K_ProB"/>
</dbReference>
<evidence type="ECO:0000256" key="7">
    <source>
        <dbReference type="ARBA" id="ARBA00022840"/>
    </source>
</evidence>
<sequence length="396" mass="42969">MKRIQIEAHNGTIKNQGVMVNVQQTNRKRIVIKIGSSSLTSMHGEISRRKLEKLVDEVVRLKDDGYEVLLVSSGAVAAGYRRLGCLTRPTSLPEKQAAASIGQGLLIESYSDLFLSHGYVGSQILITRSDFSDEDRYNNARNTINVLLERGIIPIVNENDTITMDFLKFGDNDTLSSKVAGLVDADQLLILSDIDGLYDANPSENEHAKLIEHVHEITPDIEAVAGGSGSAVGTGGMKSKVDAFKMAMASGIDSFLGKANEPNVVYDAVHNVATGTYFHARNETTNLDQKQQWIAFNSGPEGEVVVERMVVKEAHEAKHHLLPADILSVQGEFEKGAVVRILDPNNEEVGLGIVNYSSDNFKRMQAVPNTGANSGKAAVDYEALVCHLETSIPVGV</sequence>
<organism evidence="10 11">
    <name type="scientific">Pontibacillus halophilus JSM 076056 = DSM 19796</name>
    <dbReference type="NCBI Taxonomy" id="1385510"/>
    <lineage>
        <taxon>Bacteria</taxon>
        <taxon>Bacillati</taxon>
        <taxon>Bacillota</taxon>
        <taxon>Bacilli</taxon>
        <taxon>Bacillales</taxon>
        <taxon>Bacillaceae</taxon>
        <taxon>Pontibacillus</taxon>
    </lineage>
</organism>
<dbReference type="GO" id="GO:0003723">
    <property type="term" value="F:RNA binding"/>
    <property type="evidence" value="ECO:0007669"/>
    <property type="project" value="InterPro"/>
</dbReference>
<dbReference type="GO" id="GO:0055129">
    <property type="term" value="P:L-proline biosynthetic process"/>
    <property type="evidence" value="ECO:0007669"/>
    <property type="project" value="UniProtKB-UniRule"/>
</dbReference>
<dbReference type="InterPro" id="IPR005715">
    <property type="entry name" value="Glu_5kinase/COase_Synthase"/>
</dbReference>
<dbReference type="PRINTS" id="PR00474">
    <property type="entry name" value="GLU5KINASE"/>
</dbReference>
<evidence type="ECO:0000256" key="2">
    <source>
        <dbReference type="ARBA" id="ARBA00022605"/>
    </source>
</evidence>
<dbReference type="SUPFAM" id="SSF53633">
    <property type="entry name" value="Carbamate kinase-like"/>
    <property type="match status" value="1"/>
</dbReference>
<dbReference type="UniPathway" id="UPA00098">
    <property type="reaction ID" value="UER00359"/>
</dbReference>
<accession>A0A0A5GJ09</accession>
<feature type="binding site" evidence="8">
    <location>
        <position position="160"/>
    </location>
    <ligand>
        <name>substrate</name>
    </ligand>
</feature>
<evidence type="ECO:0000259" key="9">
    <source>
        <dbReference type="SMART" id="SM00359"/>
    </source>
</evidence>
<dbReference type="PROSITE" id="PS50890">
    <property type="entry name" value="PUA"/>
    <property type="match status" value="1"/>
</dbReference>
<feature type="binding site" evidence="8">
    <location>
        <begin position="234"/>
        <end position="240"/>
    </location>
    <ligand>
        <name>ATP</name>
        <dbReference type="ChEBI" id="CHEBI:30616"/>
    </ligand>
</feature>
<evidence type="ECO:0000256" key="3">
    <source>
        <dbReference type="ARBA" id="ARBA00022650"/>
    </source>
</evidence>
<dbReference type="AlphaFoldDB" id="A0A0A5GJ09"/>
<feature type="binding site" evidence="8">
    <location>
        <position position="33"/>
    </location>
    <ligand>
        <name>ATP</name>
        <dbReference type="ChEBI" id="CHEBI:30616"/>
    </ligand>
</feature>
<dbReference type="EMBL" id="AVPE01000011">
    <property type="protein sequence ID" value="KGX91130.1"/>
    <property type="molecule type" value="Genomic_DNA"/>
</dbReference>
<dbReference type="STRING" id="1385510.GCA_000425205_02570"/>
<dbReference type="InterPro" id="IPR002478">
    <property type="entry name" value="PUA"/>
</dbReference>
<keyword evidence="11" id="KW-1185">Reference proteome</keyword>
<dbReference type="Gene3D" id="2.30.130.10">
    <property type="entry name" value="PUA domain"/>
    <property type="match status" value="1"/>
</dbReference>
<keyword evidence="4 8" id="KW-0808">Transferase</keyword>
<dbReference type="FunFam" id="3.40.1160.10:FF:000018">
    <property type="entry name" value="Glutamate 5-kinase"/>
    <property type="match status" value="1"/>
</dbReference>
<dbReference type="PANTHER" id="PTHR43654:SF1">
    <property type="entry name" value="ISOPENTENYL PHOSPHATE KINASE"/>
    <property type="match status" value="1"/>
</dbReference>
<dbReference type="InterPro" id="IPR011529">
    <property type="entry name" value="Glu_5kinase"/>
</dbReference>